<proteinExistence type="predicted"/>
<evidence type="ECO:0000313" key="2">
    <source>
        <dbReference type="Proteomes" id="UP000529783"/>
    </source>
</evidence>
<sequence>MKRLFTKKRLLTVTATAAAFSLIIAGEASAATLVHMT</sequence>
<comment type="caution">
    <text evidence="1">The sequence shown here is derived from an EMBL/GenBank/DDBJ whole genome shotgun (WGS) entry which is preliminary data.</text>
</comment>
<dbReference type="EMBL" id="JACCBA010000001">
    <property type="protein sequence ID" value="NYD50061.1"/>
    <property type="molecule type" value="Genomic_DNA"/>
</dbReference>
<protein>
    <submittedName>
        <fullName evidence="1">Uncharacterized protein</fullName>
    </submittedName>
</protein>
<name>A0A7Y9JIQ2_9ACTN</name>
<evidence type="ECO:0000313" key="1">
    <source>
        <dbReference type="EMBL" id="NYD50061.1"/>
    </source>
</evidence>
<organism evidence="1 2">
    <name type="scientific">Actinomadura luteofluorescens</name>
    <dbReference type="NCBI Taxonomy" id="46163"/>
    <lineage>
        <taxon>Bacteria</taxon>
        <taxon>Bacillati</taxon>
        <taxon>Actinomycetota</taxon>
        <taxon>Actinomycetes</taxon>
        <taxon>Streptosporangiales</taxon>
        <taxon>Thermomonosporaceae</taxon>
        <taxon>Actinomadura</taxon>
    </lineage>
</organism>
<accession>A0A7Y9JIQ2</accession>
<dbReference type="AlphaFoldDB" id="A0A7Y9JIQ2"/>
<dbReference type="Proteomes" id="UP000529783">
    <property type="component" value="Unassembled WGS sequence"/>
</dbReference>
<gene>
    <name evidence="1" type="ORF">BJY14_006044</name>
</gene>
<keyword evidence="2" id="KW-1185">Reference proteome</keyword>
<reference evidence="1 2" key="1">
    <citation type="submission" date="2020-07" db="EMBL/GenBank/DDBJ databases">
        <title>Sequencing the genomes of 1000 actinobacteria strains.</title>
        <authorList>
            <person name="Klenk H.-P."/>
        </authorList>
    </citation>
    <scope>NUCLEOTIDE SEQUENCE [LARGE SCALE GENOMIC DNA]</scope>
    <source>
        <strain evidence="1 2">DSM 40398</strain>
    </source>
</reference>